<dbReference type="GO" id="GO:0005576">
    <property type="term" value="C:extracellular region"/>
    <property type="evidence" value="ECO:0007669"/>
    <property type="project" value="UniProtKB-SubCell"/>
</dbReference>
<organism evidence="6">
    <name type="scientific">Xenopus tropicalis</name>
    <name type="common">Western clawed frog</name>
    <name type="synonym">Silurana tropicalis</name>
    <dbReference type="NCBI Taxonomy" id="8364"/>
    <lineage>
        <taxon>Eukaryota</taxon>
        <taxon>Metazoa</taxon>
        <taxon>Chordata</taxon>
        <taxon>Craniata</taxon>
        <taxon>Vertebrata</taxon>
        <taxon>Euteleostomi</taxon>
        <taxon>Amphibia</taxon>
        <taxon>Batrachia</taxon>
        <taxon>Anura</taxon>
        <taxon>Pipoidea</taxon>
        <taxon>Pipidae</taxon>
        <taxon>Xenopodinae</taxon>
        <taxon>Xenopus</taxon>
        <taxon>Silurana</taxon>
    </lineage>
</organism>
<accession>A0A803JHB5</accession>
<dbReference type="GeneTree" id="ENSGT00940000163090"/>
<dbReference type="InParanoid" id="A0A803JHB5"/>
<proteinExistence type="predicted"/>
<keyword evidence="3" id="KW-0732">Signal</keyword>
<dbReference type="SMART" id="SM00110">
    <property type="entry name" value="C1Q"/>
    <property type="match status" value="1"/>
</dbReference>
<comment type="subcellular location">
    <subcellularLocation>
        <location evidence="1">Secreted</location>
    </subcellularLocation>
</comment>
<dbReference type="Pfam" id="PF01391">
    <property type="entry name" value="Collagen"/>
    <property type="match status" value="1"/>
</dbReference>
<dbReference type="InterPro" id="IPR050822">
    <property type="entry name" value="Cerebellin_Synaptic_Org"/>
</dbReference>
<feature type="region of interest" description="Disordered" evidence="4">
    <location>
        <begin position="153"/>
        <end position="194"/>
    </location>
</feature>
<reference evidence="6" key="2">
    <citation type="submission" date="2021-03" db="UniProtKB">
        <authorList>
            <consortium name="Ensembl"/>
        </authorList>
    </citation>
    <scope>IDENTIFICATION</scope>
</reference>
<dbReference type="SUPFAM" id="SSF49842">
    <property type="entry name" value="TNF-like"/>
    <property type="match status" value="1"/>
</dbReference>
<reference evidence="6" key="1">
    <citation type="journal article" date="2010" name="Science">
        <title>The genome of the Western clawed frog Xenopus tropicalis.</title>
        <authorList>
            <person name="Hellsten U."/>
            <person name="Harland R.M."/>
            <person name="Gilchrist M.J."/>
            <person name="Hendrix D."/>
            <person name="Jurka J."/>
            <person name="Kapitonov V."/>
            <person name="Ovcharenko I."/>
            <person name="Putnam N.H."/>
            <person name="Shu S."/>
            <person name="Taher L."/>
            <person name="Blitz I.L."/>
            <person name="Blumberg B."/>
            <person name="Dichmann D.S."/>
            <person name="Dubchak I."/>
            <person name="Amaya E."/>
            <person name="Detter J.C."/>
            <person name="Fletcher R."/>
            <person name="Gerhard D.S."/>
            <person name="Goodstein D."/>
            <person name="Graves T."/>
            <person name="Grigoriev I.V."/>
            <person name="Grimwood J."/>
            <person name="Kawashima T."/>
            <person name="Lindquist E."/>
            <person name="Lucas S.M."/>
            <person name="Mead P.E."/>
            <person name="Mitros T."/>
            <person name="Ogino H."/>
            <person name="Ohta Y."/>
            <person name="Poliakov A.V."/>
            <person name="Pollet N."/>
            <person name="Robert J."/>
            <person name="Salamov A."/>
            <person name="Sater A.K."/>
            <person name="Schmutz J."/>
            <person name="Terry A."/>
            <person name="Vize P.D."/>
            <person name="Warren W.C."/>
            <person name="Wells D."/>
            <person name="Wills A."/>
            <person name="Wilson R.K."/>
            <person name="Zimmerman L.B."/>
            <person name="Zorn A.M."/>
            <person name="Grainger R."/>
            <person name="Grammer T."/>
            <person name="Khokha M.K."/>
            <person name="Richardson P.M."/>
            <person name="Rokhsar D.S."/>
        </authorList>
    </citation>
    <scope>NUCLEOTIDE SEQUENCE [LARGE SCALE GENOMIC DNA]</scope>
    <source>
        <strain evidence="6">Nigerian</strain>
    </source>
</reference>
<dbReference type="InterPro" id="IPR008160">
    <property type="entry name" value="Collagen"/>
</dbReference>
<dbReference type="Gene3D" id="2.60.120.40">
    <property type="match status" value="1"/>
</dbReference>
<evidence type="ECO:0000259" key="5">
    <source>
        <dbReference type="PROSITE" id="PS50871"/>
    </source>
</evidence>
<protein>
    <submittedName>
        <fullName evidence="6">C1q and TNF-related 1</fullName>
    </submittedName>
</protein>
<dbReference type="PANTHER" id="PTHR22923">
    <property type="entry name" value="CEREBELLIN-RELATED"/>
    <property type="match status" value="1"/>
</dbReference>
<dbReference type="PROSITE" id="PS50871">
    <property type="entry name" value="C1Q"/>
    <property type="match status" value="1"/>
</dbReference>
<sequence length="334" mass="37962">MESKRWATEVFIGSPLIMKEAIESKVFSQTTEDMLCLPSTGSTKNEVGFISAKFKPNGCVIFNMYVLSTLLLVKPRRSVMDFPTFIFLSSLISVEVLAQRTFLWQEVGSPSCVRCCDDSEKPVSNPTKSRVKQYILYPAPKFQPHIDMTILKGDKGENGEEGQAGRSGRDGEPGPPGALGEKGQKGQRGPSGNSCKNQYAAFSVARRKSLHSTDYFQPVIFDTVFVNLYEHFNMFSGIFFCYIPGIYFFNLNVHTWNLKETYLHIIKNSQEVAMLYAQPSDRSIMQSQSIMLDLQEKDEVWVRMFKRERENAIYSDDTDVYIIFNGYLIRPATE</sequence>
<name>A0A803JHB5_XENTR</name>
<feature type="domain" description="C1q" evidence="5">
    <location>
        <begin position="195"/>
        <end position="334"/>
    </location>
</feature>
<evidence type="ECO:0000256" key="1">
    <source>
        <dbReference type="ARBA" id="ARBA00004613"/>
    </source>
</evidence>
<dbReference type="InterPro" id="IPR008983">
    <property type="entry name" value="Tumour_necrosis_fac-like_dom"/>
</dbReference>
<dbReference type="Bgee" id="ENSXETG00000005727">
    <property type="expression patterns" value="Expressed in skeletal muscle tissue and 4 other cell types or tissues"/>
</dbReference>
<dbReference type="Ensembl" id="ENSXETT00000111590">
    <property type="protein sequence ID" value="ENSXETP00000107341"/>
    <property type="gene ID" value="ENSXETG00000005727"/>
</dbReference>
<evidence type="ECO:0000256" key="3">
    <source>
        <dbReference type="ARBA" id="ARBA00022729"/>
    </source>
</evidence>
<dbReference type="AlphaFoldDB" id="A0A803JHB5"/>
<evidence type="ECO:0000256" key="2">
    <source>
        <dbReference type="ARBA" id="ARBA00022525"/>
    </source>
</evidence>
<dbReference type="PANTHER" id="PTHR22923:SF61">
    <property type="entry name" value="C1Q AND TNF RELATED 8"/>
    <property type="match status" value="1"/>
</dbReference>
<gene>
    <name evidence="6" type="primary">c1qtnf1</name>
</gene>
<keyword evidence="2" id="KW-0964">Secreted</keyword>
<evidence type="ECO:0000256" key="4">
    <source>
        <dbReference type="SAM" id="MobiDB-lite"/>
    </source>
</evidence>
<dbReference type="FunCoup" id="A0A803JHB5">
    <property type="interactions" value="185"/>
</dbReference>
<dbReference type="Pfam" id="PF00386">
    <property type="entry name" value="C1q"/>
    <property type="match status" value="1"/>
</dbReference>
<dbReference type="FunFam" id="2.60.120.40:FF:000029">
    <property type="entry name" value="Complement C1q tumor necrosis factor-related protein 1"/>
    <property type="match status" value="1"/>
</dbReference>
<evidence type="ECO:0000313" key="6">
    <source>
        <dbReference type="Ensembl" id="ENSXETP00000107341"/>
    </source>
</evidence>
<dbReference type="InterPro" id="IPR001073">
    <property type="entry name" value="C1q_dom"/>
</dbReference>
<dbReference type="Xenbase" id="XB-GENE-976340">
    <property type="gene designation" value="c1qtnf1"/>
</dbReference>
<dbReference type="PRINTS" id="PR00007">
    <property type="entry name" value="COMPLEMNTC1Q"/>
</dbReference>